<sequence>MKISFYKPERSTNQRAKLDHPGMLPAFPKESKALLNFDWPFWSGNQGNGWSIIFKRLRSCALKLMEIPFQPYLDHPDRIVDVHIKWVNGNLMKTMESEASINKAVARSDSL</sequence>
<protein>
    <submittedName>
        <fullName evidence="2">Uncharacterized protein</fullName>
    </submittedName>
</protein>
<comment type="caution">
    <text evidence="2">The sequence shown here is derived from an EMBL/GenBank/DDBJ whole genome shotgun (WGS) entry which is preliminary data.</text>
</comment>
<evidence type="ECO:0000313" key="3">
    <source>
        <dbReference type="Proteomes" id="UP001054821"/>
    </source>
</evidence>
<dbReference type="EMBL" id="JAJFAZ020000004">
    <property type="protein sequence ID" value="KAI5335777.1"/>
    <property type="molecule type" value="Genomic_DNA"/>
</dbReference>
<dbReference type="AlphaFoldDB" id="A0AAD4W5C5"/>
<gene>
    <name evidence="2" type="ORF">L3X38_025911</name>
</gene>
<organism evidence="2 3">
    <name type="scientific">Prunus dulcis</name>
    <name type="common">Almond</name>
    <name type="synonym">Amygdalus dulcis</name>
    <dbReference type="NCBI Taxonomy" id="3755"/>
    <lineage>
        <taxon>Eukaryota</taxon>
        <taxon>Viridiplantae</taxon>
        <taxon>Streptophyta</taxon>
        <taxon>Embryophyta</taxon>
        <taxon>Tracheophyta</taxon>
        <taxon>Spermatophyta</taxon>
        <taxon>Magnoliopsida</taxon>
        <taxon>eudicotyledons</taxon>
        <taxon>Gunneridae</taxon>
        <taxon>Pentapetalae</taxon>
        <taxon>rosids</taxon>
        <taxon>fabids</taxon>
        <taxon>Rosales</taxon>
        <taxon>Rosaceae</taxon>
        <taxon>Amygdaloideae</taxon>
        <taxon>Amygdaleae</taxon>
        <taxon>Prunus</taxon>
    </lineage>
</organism>
<evidence type="ECO:0000313" key="2">
    <source>
        <dbReference type="EMBL" id="KAI5335777.1"/>
    </source>
</evidence>
<feature type="compositionally biased region" description="Basic and acidic residues" evidence="1">
    <location>
        <begin position="7"/>
        <end position="20"/>
    </location>
</feature>
<evidence type="ECO:0000256" key="1">
    <source>
        <dbReference type="SAM" id="MobiDB-lite"/>
    </source>
</evidence>
<feature type="region of interest" description="Disordered" evidence="1">
    <location>
        <begin position="1"/>
        <end position="22"/>
    </location>
</feature>
<dbReference type="Proteomes" id="UP001054821">
    <property type="component" value="Chromosome 4"/>
</dbReference>
<proteinExistence type="predicted"/>
<reference evidence="2 3" key="1">
    <citation type="journal article" date="2022" name="G3 (Bethesda)">
        <title>Whole-genome sequence and methylome profiling of the almond [Prunus dulcis (Mill.) D.A. Webb] cultivar 'Nonpareil'.</title>
        <authorList>
            <person name="D'Amico-Willman K.M."/>
            <person name="Ouma W.Z."/>
            <person name="Meulia T."/>
            <person name="Sideli G.M."/>
            <person name="Gradziel T.M."/>
            <person name="Fresnedo-Ramirez J."/>
        </authorList>
    </citation>
    <scope>NUCLEOTIDE SEQUENCE [LARGE SCALE GENOMIC DNA]</scope>
    <source>
        <strain evidence="2">Clone GOH B32 T37-40</strain>
    </source>
</reference>
<name>A0AAD4W5C5_PRUDU</name>
<keyword evidence="3" id="KW-1185">Reference proteome</keyword>
<accession>A0AAD4W5C5</accession>